<gene>
    <name evidence="1" type="ORF">SAMN06265339_1200</name>
</gene>
<dbReference type="InterPro" id="IPR003669">
    <property type="entry name" value="Thymidylate_synthase_ThyX"/>
</dbReference>
<dbReference type="Pfam" id="PF02511">
    <property type="entry name" value="Thy1"/>
    <property type="match status" value="1"/>
</dbReference>
<proteinExistence type="predicted"/>
<dbReference type="RefSeq" id="WP_283400659.1">
    <property type="nucleotide sequence ID" value="NZ_FXUB01000003.1"/>
</dbReference>
<sequence length="131" mass="14873">MGISLVAQTEDMLRVVATAARVCYSGLPVDELLSRFSDEDNEKLIKKVVGMGHLSVVEHGVMTFSVPSSFKEELFKVMMEKPFLKITEKEDGFFVTLNLRTIVELINEMPELGFSKELRKFVPDFLKDVIK</sequence>
<dbReference type="Gene3D" id="3.30.1360.170">
    <property type="match status" value="1"/>
</dbReference>
<dbReference type="EMBL" id="FXUB01000003">
    <property type="protein sequence ID" value="SMP13948.1"/>
    <property type="molecule type" value="Genomic_DNA"/>
</dbReference>
<organism evidence="1 2">
    <name type="scientific">Desulfurobacterium pacificum</name>
    <dbReference type="NCBI Taxonomy" id="240166"/>
    <lineage>
        <taxon>Bacteria</taxon>
        <taxon>Pseudomonadati</taxon>
        <taxon>Aquificota</taxon>
        <taxon>Aquificia</taxon>
        <taxon>Desulfurobacteriales</taxon>
        <taxon>Desulfurobacteriaceae</taxon>
        <taxon>Desulfurobacterium</taxon>
    </lineage>
</organism>
<protein>
    <submittedName>
        <fullName evidence="1">Thymidylate synthase complementing protein</fullName>
    </submittedName>
</protein>
<evidence type="ECO:0000313" key="2">
    <source>
        <dbReference type="Proteomes" id="UP001157911"/>
    </source>
</evidence>
<accession>A0ABY1NN05</accession>
<dbReference type="InterPro" id="IPR036098">
    <property type="entry name" value="Thymidylate_synthase_ThyX_sf"/>
</dbReference>
<keyword evidence="2" id="KW-1185">Reference proteome</keyword>
<name>A0ABY1NN05_9BACT</name>
<dbReference type="Proteomes" id="UP001157911">
    <property type="component" value="Unassembled WGS sequence"/>
</dbReference>
<dbReference type="SUPFAM" id="SSF69796">
    <property type="entry name" value="Thymidylate synthase-complementing protein Thy1"/>
    <property type="match status" value="1"/>
</dbReference>
<evidence type="ECO:0000313" key="1">
    <source>
        <dbReference type="EMBL" id="SMP13948.1"/>
    </source>
</evidence>
<reference evidence="1 2" key="1">
    <citation type="submission" date="2017-05" db="EMBL/GenBank/DDBJ databases">
        <authorList>
            <person name="Varghese N."/>
            <person name="Submissions S."/>
        </authorList>
    </citation>
    <scope>NUCLEOTIDE SEQUENCE [LARGE SCALE GENOMIC DNA]</scope>
    <source>
        <strain evidence="1 2">DSM 15522</strain>
    </source>
</reference>
<comment type="caution">
    <text evidence="1">The sequence shown here is derived from an EMBL/GenBank/DDBJ whole genome shotgun (WGS) entry which is preliminary data.</text>
</comment>